<name>A0A975F2D4_9SPIR</name>
<keyword evidence="2" id="KW-0119">Carbohydrate metabolism</keyword>
<organism evidence="3 4">
    <name type="scientific">Treponema parvum</name>
    <dbReference type="NCBI Taxonomy" id="138851"/>
    <lineage>
        <taxon>Bacteria</taxon>
        <taxon>Pseudomonadati</taxon>
        <taxon>Spirochaetota</taxon>
        <taxon>Spirochaetia</taxon>
        <taxon>Spirochaetales</taxon>
        <taxon>Treponemataceae</taxon>
        <taxon>Treponema</taxon>
    </lineage>
</organism>
<dbReference type="PANTHER" id="PTHR36120:SF1">
    <property type="entry name" value="L-FUCOSE ISOMERASE C-TERMINAL DOMAIN-CONTAINING PROTEIN"/>
    <property type="match status" value="1"/>
</dbReference>
<dbReference type="EMBL" id="CP054142">
    <property type="protein sequence ID" value="QTQ13370.1"/>
    <property type="molecule type" value="Genomic_DNA"/>
</dbReference>
<dbReference type="AlphaFoldDB" id="A0A975F2D4"/>
<sequence length="482" mass="54706">MKYAADVKVNIKPIFSNMVHSDVWEGPCRVGLPEELEPSYEIRTGKEQFKVWKKELEDNLCSYASILPPVYIEFDESFAVSDSEFAKLEQDAADVDLFLITYRVPGLERFGKPISMINLGPTPVDIVAFYRDIGLDAYMAHDYEEFNELIKMLHVKKAIANTKMLVLSATEQVPASVNSSIPDMFGLFQRYGLRNNRVAFRNVFDIMEKLEVTDEMEKLADKLISGSKKTGLKREWILQDIKYYYSVRAFMEKYGCNAFTTACKELCASRYPMRNKCTPCLTHSLLKDDRIPSACEEDINALLAEMIFMYLTEKSVFMGNPVLVKKGSKTVAQLGMPKLLFDPTQVFDEDVLEIHHAVPGIMMEGYDQSPMNYELGHFTYEGWGSKIQVDMSKAKTKTVTFGRFNRRGTGMLVATGEILGCEFKETYCSPVVYYRVKGGAREFRQALANGCYGHHLAVVYGDYTSEIRKLGSIVGFKVEVFG</sequence>
<dbReference type="SUPFAM" id="SSF53743">
    <property type="entry name" value="FucI/AraA N-terminal and middle domains"/>
    <property type="match status" value="1"/>
</dbReference>
<dbReference type="InterPro" id="IPR009015">
    <property type="entry name" value="Fucose_isomerase_N/cen_sf"/>
</dbReference>
<dbReference type="Proteomes" id="UP000671908">
    <property type="component" value="Chromosome"/>
</dbReference>
<protein>
    <submittedName>
        <fullName evidence="3">Uncharacterized protein</fullName>
    </submittedName>
</protein>
<proteinExistence type="predicted"/>
<accession>A0A975F2D4</accession>
<dbReference type="PANTHER" id="PTHR36120">
    <property type="entry name" value="FUCOSE ISOMERASE"/>
    <property type="match status" value="1"/>
</dbReference>
<gene>
    <name evidence="3" type="ORF">HRQ91_02265</name>
</gene>
<keyword evidence="4" id="KW-1185">Reference proteome</keyword>
<dbReference type="GO" id="GO:0005737">
    <property type="term" value="C:cytoplasm"/>
    <property type="evidence" value="ECO:0007669"/>
    <property type="project" value="InterPro"/>
</dbReference>
<dbReference type="KEGG" id="tpav:HRQ91_02265"/>
<evidence type="ECO:0000313" key="4">
    <source>
        <dbReference type="Proteomes" id="UP000671908"/>
    </source>
</evidence>
<keyword evidence="1" id="KW-0413">Isomerase</keyword>
<evidence type="ECO:0000256" key="1">
    <source>
        <dbReference type="ARBA" id="ARBA00023235"/>
    </source>
</evidence>
<evidence type="ECO:0000256" key="2">
    <source>
        <dbReference type="ARBA" id="ARBA00023277"/>
    </source>
</evidence>
<dbReference type="GO" id="GO:0016861">
    <property type="term" value="F:intramolecular oxidoreductase activity, interconverting aldoses and ketoses"/>
    <property type="evidence" value="ECO:0007669"/>
    <property type="project" value="InterPro"/>
</dbReference>
<dbReference type="RefSeq" id="WP_210120067.1">
    <property type="nucleotide sequence ID" value="NZ_CP054142.1"/>
</dbReference>
<evidence type="ECO:0000313" key="3">
    <source>
        <dbReference type="EMBL" id="QTQ13370.1"/>
    </source>
</evidence>
<reference evidence="3 4" key="1">
    <citation type="journal article" date="2021" name="Microbiol. Resour. Announc.">
        <title>Complete Genome Sequences of Three Human Oral Treponema parvum Isolates.</title>
        <authorList>
            <person name="Zeng H."/>
            <person name="Watt R.M."/>
        </authorList>
    </citation>
    <scope>NUCLEOTIDE SEQUENCE [LARGE SCALE GENOMIC DNA]</scope>
    <source>
        <strain evidence="3 4">ATCC 700770</strain>
    </source>
</reference>
<dbReference type="GO" id="GO:0005996">
    <property type="term" value="P:monosaccharide metabolic process"/>
    <property type="evidence" value="ECO:0007669"/>
    <property type="project" value="InterPro"/>
</dbReference>